<dbReference type="RefSeq" id="WP_330505497.1">
    <property type="nucleotide sequence ID" value="NZ_JAZDUE010000010.1"/>
</dbReference>
<reference evidence="1 2" key="1">
    <citation type="submission" date="2024-01" db="EMBL/GenBank/DDBJ databases">
        <title>Draft genome sequence of Gordonia sp. PKS22-38.</title>
        <authorList>
            <person name="Suphannarot A."/>
            <person name="Mingma R."/>
        </authorList>
    </citation>
    <scope>NUCLEOTIDE SEQUENCE [LARGE SCALE GENOMIC DNA]</scope>
    <source>
        <strain evidence="1 2">PKS22-38</strain>
    </source>
</reference>
<keyword evidence="2" id="KW-1185">Reference proteome</keyword>
<accession>A0ABU7MUW4</accession>
<comment type="caution">
    <text evidence="1">The sequence shown here is derived from an EMBL/GenBank/DDBJ whole genome shotgun (WGS) entry which is preliminary data.</text>
</comment>
<evidence type="ECO:0000313" key="1">
    <source>
        <dbReference type="EMBL" id="MEE4024110.1"/>
    </source>
</evidence>
<dbReference type="EMBL" id="JAZDUE010000010">
    <property type="protein sequence ID" value="MEE4024110.1"/>
    <property type="molecule type" value="Genomic_DNA"/>
</dbReference>
<organism evidence="1 2">
    <name type="scientific">Gordonia prachuapensis</name>
    <dbReference type="NCBI Taxonomy" id="3115651"/>
    <lineage>
        <taxon>Bacteria</taxon>
        <taxon>Bacillati</taxon>
        <taxon>Actinomycetota</taxon>
        <taxon>Actinomycetes</taxon>
        <taxon>Mycobacteriales</taxon>
        <taxon>Gordoniaceae</taxon>
        <taxon>Gordonia</taxon>
    </lineage>
</organism>
<protein>
    <submittedName>
        <fullName evidence="1">Uncharacterized protein</fullName>
    </submittedName>
</protein>
<dbReference type="Proteomes" id="UP001335729">
    <property type="component" value="Unassembled WGS sequence"/>
</dbReference>
<gene>
    <name evidence="1" type="ORF">V1Y59_13580</name>
</gene>
<sequence>MSLIDDPAGFSYPCNDPEAKVVWALRKVEVSPDGTETPSQLYRVSGRVEIERIIDDHMQRAGADLTDVAGTLWTRSLRLRDGGRIEFWIILEVIDWRCLDCGWNLQRVDEYYMVHDELWLSVVPDRKGLLCVGCLEDRLGRELNAADFPTGRSIDGRYTERLWDRVNRAGPNV</sequence>
<evidence type="ECO:0000313" key="2">
    <source>
        <dbReference type="Proteomes" id="UP001335729"/>
    </source>
</evidence>
<name>A0ABU7MUW4_9ACTN</name>
<proteinExistence type="predicted"/>